<dbReference type="Proteomes" id="UP000198844">
    <property type="component" value="Unassembled WGS sequence"/>
</dbReference>
<feature type="region of interest" description="Disordered" evidence="2">
    <location>
        <begin position="607"/>
        <end position="628"/>
    </location>
</feature>
<sequence length="823" mass="89236">MVTNLAQDFQKVFADRQQSRLLRLTFPHGDAPYPTLLANRLTGTESLSRDFEFKVEILSDNASLSLKDFQGKMITVELARADGTSRYFNGYIFAFRHVKTDGSVAFYEATIGPWLRFLTLRTNNRLFQDQDLHTQTNTLLQDYGVLPDWDWKVAGTDPVITMAVQYGESDHNYLHRRWEAAGFYYWYEHTAKSHKLIVSDASINAKQIDGNSASVPFQRDSGSKVEDGLALWSPVRSVMPGQYTVARFDFKSPRPATAGVPTINQQGGVPSLEQYEYVGAYGFGGSQDGDGLSKRRMEEIEAVAKRFEGEGNNRYVMPGRWFELTDHFGHADGSQDDNQFLVVGVDHVASNNYLQGVDVPSDYRNDVIAIRKKIPWRPGRGYNSVDTRINAPQTATVVGPSGQSVYTDKYGRCRVQFHWDQLAKGDESSSAWVRVATAWAGGDQGFVALPRVGSEVIVQWLEGSPDRPIITGRVHNESNLPSWQLPDQSALMGFRSRELSGANGNMASGRSNHLLFDDTKDQIQTQLRSDHEASQLSLGHITRVEDNTGRQDGRGEGFELRTDSVGAIRSGKGMLISTDARPLAKSHISDINEATTRLGKSQTLQAQLGKLAQQHSAQESGDQSDVADALQSQNDGLKGSSSGGNGSFPELNEPQLLVASAAGTAVSSTGSTHVASGEHTAVTAGSNISLGAGKSIFASASEKLSIFVHRMGMTLIAASGKVQIQAQNDELEVLAKKVVGIISTTDWVNITAKQGIRLTAGNSQFVVSAEGINGFTPGGNTIHAANHGTQGPQSIPAQFPGADLCQTMTNSAAEAGSASVPLA</sequence>
<evidence type="ECO:0000256" key="2">
    <source>
        <dbReference type="SAM" id="MobiDB-lite"/>
    </source>
</evidence>
<dbReference type="InterPro" id="IPR006531">
    <property type="entry name" value="Gp5/Vgr_OB"/>
</dbReference>
<dbReference type="InterPro" id="IPR017847">
    <property type="entry name" value="T6SS_RhsGE_Vgr_subset"/>
</dbReference>
<gene>
    <name evidence="6" type="ORF">SAMN05192563_1006168</name>
</gene>
<evidence type="ECO:0000313" key="7">
    <source>
        <dbReference type="Proteomes" id="UP000198844"/>
    </source>
</evidence>
<dbReference type="OrthoDB" id="1907165at2"/>
<feature type="domain" description="Putative type VI secretion system Rhs element associated Vgr" evidence="5">
    <location>
        <begin position="506"/>
        <end position="612"/>
    </location>
</feature>
<dbReference type="Pfam" id="PF04717">
    <property type="entry name" value="Phage_base_V"/>
    <property type="match status" value="1"/>
</dbReference>
<dbReference type="Pfam" id="PF05954">
    <property type="entry name" value="Phage_GPD"/>
    <property type="match status" value="1"/>
</dbReference>
<organism evidence="6 7">
    <name type="scientific">Paraburkholderia aspalathi</name>
    <dbReference type="NCBI Taxonomy" id="1324617"/>
    <lineage>
        <taxon>Bacteria</taxon>
        <taxon>Pseudomonadati</taxon>
        <taxon>Pseudomonadota</taxon>
        <taxon>Betaproteobacteria</taxon>
        <taxon>Burkholderiales</taxon>
        <taxon>Burkholderiaceae</taxon>
        <taxon>Paraburkholderia</taxon>
    </lineage>
</organism>
<feature type="domain" description="DUF2345" evidence="4">
    <location>
        <begin position="644"/>
        <end position="793"/>
    </location>
</feature>
<dbReference type="Gene3D" id="2.40.50.230">
    <property type="entry name" value="Gp5 N-terminal domain"/>
    <property type="match status" value="1"/>
</dbReference>
<feature type="domain" description="Gp5/Type VI secretion system Vgr protein OB-fold" evidence="3">
    <location>
        <begin position="408"/>
        <end position="474"/>
    </location>
</feature>
<dbReference type="Pfam" id="PF10106">
    <property type="entry name" value="DUF2345"/>
    <property type="match status" value="1"/>
</dbReference>
<dbReference type="EMBL" id="FPBH01000006">
    <property type="protein sequence ID" value="SFT97812.1"/>
    <property type="molecule type" value="Genomic_DNA"/>
</dbReference>
<evidence type="ECO:0000259" key="3">
    <source>
        <dbReference type="Pfam" id="PF04717"/>
    </source>
</evidence>
<dbReference type="NCBIfam" id="TIGR03361">
    <property type="entry name" value="VI_Rhs_Vgr"/>
    <property type="match status" value="1"/>
</dbReference>
<proteinExistence type="inferred from homology"/>
<dbReference type="Gene3D" id="3.55.50.10">
    <property type="entry name" value="Baseplate protein-like domains"/>
    <property type="match status" value="1"/>
</dbReference>
<dbReference type="RefSeq" id="WP_093634587.1">
    <property type="nucleotide sequence ID" value="NZ_CAJNBE010000160.1"/>
</dbReference>
<evidence type="ECO:0000256" key="1">
    <source>
        <dbReference type="ARBA" id="ARBA00005558"/>
    </source>
</evidence>
<dbReference type="SUPFAM" id="SSF69349">
    <property type="entry name" value="Phage fibre proteins"/>
    <property type="match status" value="1"/>
</dbReference>
<dbReference type="Pfam" id="PF13296">
    <property type="entry name" value="T6SS_Vgr"/>
    <property type="match status" value="1"/>
</dbReference>
<dbReference type="NCBIfam" id="TIGR01646">
    <property type="entry name" value="vgr_GE"/>
    <property type="match status" value="1"/>
</dbReference>
<evidence type="ECO:0000259" key="5">
    <source>
        <dbReference type="Pfam" id="PF13296"/>
    </source>
</evidence>
<evidence type="ECO:0000313" key="6">
    <source>
        <dbReference type="EMBL" id="SFT97812.1"/>
    </source>
</evidence>
<dbReference type="InterPro" id="IPR037026">
    <property type="entry name" value="Vgr_OB-fold_dom_sf"/>
</dbReference>
<dbReference type="InterPro" id="IPR018769">
    <property type="entry name" value="VgrG2_DUF2345"/>
</dbReference>
<dbReference type="SUPFAM" id="SSF69279">
    <property type="entry name" value="Phage tail proteins"/>
    <property type="match status" value="2"/>
</dbReference>
<dbReference type="InterPro" id="IPR028244">
    <property type="entry name" value="T6SS_Rhs_Vgr_dom"/>
</dbReference>
<dbReference type="Gene3D" id="2.30.110.50">
    <property type="match status" value="1"/>
</dbReference>
<evidence type="ECO:0000259" key="4">
    <source>
        <dbReference type="Pfam" id="PF10106"/>
    </source>
</evidence>
<protein>
    <submittedName>
        <fullName evidence="6">Rhs element Vgr protein</fullName>
    </submittedName>
</protein>
<feature type="compositionally biased region" description="Polar residues" evidence="2">
    <location>
        <begin position="613"/>
        <end position="623"/>
    </location>
</feature>
<name>A0A1I7CEJ1_9BURK</name>
<accession>A0A1I7CEJ1</accession>
<comment type="similarity">
    <text evidence="1">Belongs to the VgrG protein family.</text>
</comment>
<dbReference type="Gene3D" id="4.10.220.110">
    <property type="match status" value="1"/>
</dbReference>
<reference evidence="6 7" key="1">
    <citation type="submission" date="2016-10" db="EMBL/GenBank/DDBJ databases">
        <authorList>
            <person name="de Groot N.N."/>
        </authorList>
    </citation>
    <scope>NUCLEOTIDE SEQUENCE [LARGE SCALE GENOMIC DNA]</scope>
    <source>
        <strain evidence="6 7">LMG 27731</strain>
    </source>
</reference>
<dbReference type="InterPro" id="IPR006533">
    <property type="entry name" value="T6SS_Vgr_RhsGE"/>
</dbReference>
<dbReference type="AlphaFoldDB" id="A0A1I7CEJ1"/>
<dbReference type="SUPFAM" id="SSF69255">
    <property type="entry name" value="gp5 N-terminal domain-like"/>
    <property type="match status" value="1"/>
</dbReference>